<evidence type="ECO:0000256" key="3">
    <source>
        <dbReference type="ARBA" id="ARBA00022777"/>
    </source>
</evidence>
<dbReference type="Gene3D" id="1.10.510.10">
    <property type="entry name" value="Transferase(Phosphotransferase) domain 1"/>
    <property type="match status" value="1"/>
</dbReference>
<proteinExistence type="inferred from homology"/>
<evidence type="ECO:0000256" key="5">
    <source>
        <dbReference type="PROSITE-ProRule" id="PRU10141"/>
    </source>
</evidence>
<gene>
    <name evidence="8" type="ORF">RND81_06G033800</name>
</gene>
<evidence type="ECO:0000256" key="2">
    <source>
        <dbReference type="ARBA" id="ARBA00022741"/>
    </source>
</evidence>
<dbReference type="InterPro" id="IPR017441">
    <property type="entry name" value="Protein_kinase_ATP_BS"/>
</dbReference>
<dbReference type="Proteomes" id="UP001443914">
    <property type="component" value="Unassembled WGS sequence"/>
</dbReference>
<dbReference type="GO" id="GO:0007165">
    <property type="term" value="P:signal transduction"/>
    <property type="evidence" value="ECO:0007669"/>
    <property type="project" value="TreeGrafter"/>
</dbReference>
<keyword evidence="9" id="KW-1185">Reference proteome</keyword>
<dbReference type="InterPro" id="IPR052751">
    <property type="entry name" value="Plant_MAPKKK"/>
</dbReference>
<accession>A0AAW1K3Z6</accession>
<dbReference type="PROSITE" id="PS00108">
    <property type="entry name" value="PROTEIN_KINASE_ST"/>
    <property type="match status" value="1"/>
</dbReference>
<sequence>MEWNRGEIIGRGSFGTVNLATLIKSNPSQTSSVVVKSSHISNSGSLKNEREILGSLGNEHGNIIKYLGDCVSEEKDIEFYNIFLEYASKGSLGDYLRKSGGIFGISQVRRYTKEILSGLCHVHEKGFVHCDVKLQNILVFDGDLVKLADFGLSKRVEENEGGFGCQLKGTPLYMSPEIVAGGEVTRAADVWAVGCAVVEMVTGFPVWECLPENDVTGLFYRIGVRGECPRIPVSLCDEGKDFLRKCFLKDPNERWTARMLLDHPFISGFNEPELLEKASVSPKCPFEFPDWESTECLSFGSSSVVSFDLSESIPEETDVLCWRSISYRFEEELVSTNNQVPNWSESNGWVTVR</sequence>
<feature type="binding site" evidence="5">
    <location>
        <position position="36"/>
    </location>
    <ligand>
        <name>ATP</name>
        <dbReference type="ChEBI" id="CHEBI:30616"/>
    </ligand>
</feature>
<evidence type="ECO:0000313" key="9">
    <source>
        <dbReference type="Proteomes" id="UP001443914"/>
    </source>
</evidence>
<keyword evidence="6" id="KW-0723">Serine/threonine-protein kinase</keyword>
<dbReference type="Pfam" id="PF00069">
    <property type="entry name" value="Pkinase"/>
    <property type="match status" value="1"/>
</dbReference>
<evidence type="ECO:0000259" key="7">
    <source>
        <dbReference type="PROSITE" id="PS50011"/>
    </source>
</evidence>
<evidence type="ECO:0000256" key="1">
    <source>
        <dbReference type="ARBA" id="ARBA00022679"/>
    </source>
</evidence>
<name>A0AAW1K3Z6_SAPOF</name>
<organism evidence="8 9">
    <name type="scientific">Saponaria officinalis</name>
    <name type="common">Common soapwort</name>
    <name type="synonym">Lychnis saponaria</name>
    <dbReference type="NCBI Taxonomy" id="3572"/>
    <lineage>
        <taxon>Eukaryota</taxon>
        <taxon>Viridiplantae</taxon>
        <taxon>Streptophyta</taxon>
        <taxon>Embryophyta</taxon>
        <taxon>Tracheophyta</taxon>
        <taxon>Spermatophyta</taxon>
        <taxon>Magnoliopsida</taxon>
        <taxon>eudicotyledons</taxon>
        <taxon>Gunneridae</taxon>
        <taxon>Pentapetalae</taxon>
        <taxon>Caryophyllales</taxon>
        <taxon>Caryophyllaceae</taxon>
        <taxon>Caryophylleae</taxon>
        <taxon>Saponaria</taxon>
    </lineage>
</organism>
<dbReference type="SUPFAM" id="SSF56112">
    <property type="entry name" value="Protein kinase-like (PK-like)"/>
    <property type="match status" value="1"/>
</dbReference>
<dbReference type="PROSITE" id="PS00107">
    <property type="entry name" value="PROTEIN_KINASE_ATP"/>
    <property type="match status" value="1"/>
</dbReference>
<protein>
    <recommendedName>
        <fullName evidence="7">Protein kinase domain-containing protein</fullName>
    </recommendedName>
</protein>
<keyword evidence="1" id="KW-0808">Transferase</keyword>
<dbReference type="GO" id="GO:0005524">
    <property type="term" value="F:ATP binding"/>
    <property type="evidence" value="ECO:0007669"/>
    <property type="project" value="UniProtKB-UniRule"/>
</dbReference>
<dbReference type="InterPro" id="IPR000719">
    <property type="entry name" value="Prot_kinase_dom"/>
</dbReference>
<dbReference type="InterPro" id="IPR011009">
    <property type="entry name" value="Kinase-like_dom_sf"/>
</dbReference>
<dbReference type="GO" id="GO:0004674">
    <property type="term" value="F:protein serine/threonine kinase activity"/>
    <property type="evidence" value="ECO:0007669"/>
    <property type="project" value="UniProtKB-KW"/>
</dbReference>
<keyword evidence="4 5" id="KW-0067">ATP-binding</keyword>
<dbReference type="AlphaFoldDB" id="A0AAW1K3Z6"/>
<dbReference type="InterPro" id="IPR008271">
    <property type="entry name" value="Ser/Thr_kinase_AS"/>
</dbReference>
<dbReference type="PANTHER" id="PTHR48011:SF18">
    <property type="entry name" value="MITOGEN-ACTIVATED PROTEIN KINASE KINASE KINASE 19-RELATED"/>
    <property type="match status" value="1"/>
</dbReference>
<evidence type="ECO:0000256" key="4">
    <source>
        <dbReference type="ARBA" id="ARBA00022840"/>
    </source>
</evidence>
<evidence type="ECO:0000256" key="6">
    <source>
        <dbReference type="RuleBase" id="RU000304"/>
    </source>
</evidence>
<keyword evidence="2 5" id="KW-0547">Nucleotide-binding</keyword>
<reference evidence="8" key="1">
    <citation type="submission" date="2024-03" db="EMBL/GenBank/DDBJ databases">
        <title>WGS assembly of Saponaria officinalis var. Norfolk2.</title>
        <authorList>
            <person name="Jenkins J."/>
            <person name="Shu S."/>
            <person name="Grimwood J."/>
            <person name="Barry K."/>
            <person name="Goodstein D."/>
            <person name="Schmutz J."/>
            <person name="Leebens-Mack J."/>
            <person name="Osbourn A."/>
        </authorList>
    </citation>
    <scope>NUCLEOTIDE SEQUENCE [LARGE SCALE GENOMIC DNA]</scope>
    <source>
        <strain evidence="8">JIC</strain>
    </source>
</reference>
<feature type="domain" description="Protein kinase" evidence="7">
    <location>
        <begin position="3"/>
        <end position="266"/>
    </location>
</feature>
<comment type="similarity">
    <text evidence="6">Belongs to the protein kinase superfamily.</text>
</comment>
<keyword evidence="3" id="KW-0418">Kinase</keyword>
<evidence type="ECO:0000313" key="8">
    <source>
        <dbReference type="EMBL" id="KAK9713535.1"/>
    </source>
</evidence>
<dbReference type="PANTHER" id="PTHR48011">
    <property type="entry name" value="CCR4-NOT TRANSCRIPTIONAL COMPLEX SUBUNIT CAF120-RELATED"/>
    <property type="match status" value="1"/>
</dbReference>
<dbReference type="PROSITE" id="PS50011">
    <property type="entry name" value="PROTEIN_KINASE_DOM"/>
    <property type="match status" value="1"/>
</dbReference>
<dbReference type="EMBL" id="JBDFQZ010000006">
    <property type="protein sequence ID" value="KAK9713535.1"/>
    <property type="molecule type" value="Genomic_DNA"/>
</dbReference>
<dbReference type="CDD" id="cd06606">
    <property type="entry name" value="STKc_MAPKKK"/>
    <property type="match status" value="1"/>
</dbReference>
<comment type="caution">
    <text evidence="8">The sequence shown here is derived from an EMBL/GenBank/DDBJ whole genome shotgun (WGS) entry which is preliminary data.</text>
</comment>
<dbReference type="SMART" id="SM00220">
    <property type="entry name" value="S_TKc"/>
    <property type="match status" value="1"/>
</dbReference>